<dbReference type="InterPro" id="IPR050546">
    <property type="entry name" value="Glycosyl_Hydrlase_16"/>
</dbReference>
<dbReference type="GO" id="GO:0016757">
    <property type="term" value="F:glycosyltransferase activity"/>
    <property type="evidence" value="ECO:0007669"/>
    <property type="project" value="UniProtKB-KW"/>
</dbReference>
<dbReference type="PROSITE" id="PS51762">
    <property type="entry name" value="GH16_2"/>
    <property type="match status" value="1"/>
</dbReference>
<evidence type="ECO:0000256" key="12">
    <source>
        <dbReference type="ARBA" id="ARBA00023316"/>
    </source>
</evidence>
<comment type="subcellular location">
    <subcellularLocation>
        <location evidence="2">Membrane</location>
        <topology evidence="2">Lipid-anchor</topology>
        <topology evidence="2">GPI-anchor</topology>
    </subcellularLocation>
</comment>
<keyword evidence="9" id="KW-0325">Glycoprotein</keyword>
<dbReference type="GO" id="GO:0008843">
    <property type="term" value="F:endochitinase activity"/>
    <property type="evidence" value="ECO:0007669"/>
    <property type="project" value="UniProtKB-EC"/>
</dbReference>
<evidence type="ECO:0000256" key="7">
    <source>
        <dbReference type="ARBA" id="ARBA00022801"/>
    </source>
</evidence>
<keyword evidence="11" id="KW-0326">Glycosidase</keyword>
<comment type="catalytic activity">
    <reaction evidence="1">
        <text>Random endo-hydrolysis of N-acetyl-beta-D-glucosaminide (1-&gt;4)-beta-linkages in chitin and chitodextrins.</text>
        <dbReference type="EC" id="3.2.1.14"/>
    </reaction>
</comment>
<evidence type="ECO:0000256" key="1">
    <source>
        <dbReference type="ARBA" id="ARBA00000822"/>
    </source>
</evidence>
<evidence type="ECO:0000256" key="15">
    <source>
        <dbReference type="PIRSR" id="PIRSR037299-1"/>
    </source>
</evidence>
<evidence type="ECO:0000256" key="8">
    <source>
        <dbReference type="ARBA" id="ARBA00023136"/>
    </source>
</evidence>
<dbReference type="SUPFAM" id="SSF49899">
    <property type="entry name" value="Concanavalin A-like lectins/glucanases"/>
    <property type="match status" value="1"/>
</dbReference>
<keyword evidence="19" id="KW-1185">Reference proteome</keyword>
<evidence type="ECO:0000256" key="2">
    <source>
        <dbReference type="ARBA" id="ARBA00004589"/>
    </source>
</evidence>
<keyword evidence="5" id="KW-0808">Transferase</keyword>
<dbReference type="AlphaFoldDB" id="A0A1E4TB37"/>
<dbReference type="InterPro" id="IPR017168">
    <property type="entry name" value="CHR-like"/>
</dbReference>
<accession>A0A1E4TB37</accession>
<dbReference type="Gene3D" id="2.60.120.200">
    <property type="match status" value="1"/>
</dbReference>
<evidence type="ECO:0000256" key="4">
    <source>
        <dbReference type="ARBA" id="ARBA00022676"/>
    </source>
</evidence>
<name>A0A1E4TB37_9ASCO</name>
<organism evidence="18 19">
    <name type="scientific">Tortispora caseinolytica NRRL Y-17796</name>
    <dbReference type="NCBI Taxonomy" id="767744"/>
    <lineage>
        <taxon>Eukaryota</taxon>
        <taxon>Fungi</taxon>
        <taxon>Dikarya</taxon>
        <taxon>Ascomycota</taxon>
        <taxon>Saccharomycotina</taxon>
        <taxon>Trigonopsidomycetes</taxon>
        <taxon>Trigonopsidales</taxon>
        <taxon>Trigonopsidaceae</taxon>
        <taxon>Tortispora</taxon>
    </lineage>
</organism>
<protein>
    <recommendedName>
        <fullName evidence="14">Crh-like protein</fullName>
        <ecNumber evidence="14">3.2.-.-</ecNumber>
    </recommendedName>
</protein>
<evidence type="ECO:0000256" key="10">
    <source>
        <dbReference type="ARBA" id="ARBA00023288"/>
    </source>
</evidence>
<keyword evidence="12" id="KW-0961">Cell wall biogenesis/degradation</keyword>
<keyword evidence="10" id="KW-0449">Lipoprotein</keyword>
<dbReference type="GO" id="GO:0009277">
    <property type="term" value="C:fungal-type cell wall"/>
    <property type="evidence" value="ECO:0007669"/>
    <property type="project" value="UniProtKB-ARBA"/>
</dbReference>
<dbReference type="Proteomes" id="UP000095023">
    <property type="component" value="Unassembled WGS sequence"/>
</dbReference>
<evidence type="ECO:0000256" key="3">
    <source>
        <dbReference type="ARBA" id="ARBA00022622"/>
    </source>
</evidence>
<evidence type="ECO:0000256" key="6">
    <source>
        <dbReference type="ARBA" id="ARBA00022729"/>
    </source>
</evidence>
<evidence type="ECO:0000259" key="17">
    <source>
        <dbReference type="PROSITE" id="PS51762"/>
    </source>
</evidence>
<gene>
    <name evidence="18" type="ORF">CANCADRAFT_132468</name>
</gene>
<dbReference type="Pfam" id="PF00722">
    <property type="entry name" value="Glyco_hydro_16"/>
    <property type="match status" value="1"/>
</dbReference>
<dbReference type="PANTHER" id="PTHR10963">
    <property type="entry name" value="GLYCOSYL HYDROLASE-RELATED"/>
    <property type="match status" value="1"/>
</dbReference>
<evidence type="ECO:0000256" key="11">
    <source>
        <dbReference type="ARBA" id="ARBA00023295"/>
    </source>
</evidence>
<dbReference type="CDD" id="cd02183">
    <property type="entry name" value="GH16_fungal_CRH1_transglycosylase"/>
    <property type="match status" value="1"/>
</dbReference>
<evidence type="ECO:0000256" key="13">
    <source>
        <dbReference type="ARBA" id="ARBA00038074"/>
    </source>
</evidence>
<feature type="active site" description="Nucleophile" evidence="15">
    <location>
        <position position="154"/>
    </location>
</feature>
<evidence type="ECO:0000256" key="9">
    <source>
        <dbReference type="ARBA" id="ARBA00023180"/>
    </source>
</evidence>
<evidence type="ECO:0000313" key="18">
    <source>
        <dbReference type="EMBL" id="ODV88972.1"/>
    </source>
</evidence>
<keyword evidence="4" id="KW-0328">Glycosyltransferase</keyword>
<comment type="similarity">
    <text evidence="13">Belongs to the glycosyl hydrolase 16 family. CRH1 subfamily.</text>
</comment>
<evidence type="ECO:0000256" key="16">
    <source>
        <dbReference type="SAM" id="SignalP"/>
    </source>
</evidence>
<keyword evidence="6 16" id="KW-0732">Signal</keyword>
<dbReference type="GO" id="GO:0005975">
    <property type="term" value="P:carbohydrate metabolic process"/>
    <property type="evidence" value="ECO:0007669"/>
    <property type="project" value="InterPro"/>
</dbReference>
<proteinExistence type="inferred from homology"/>
<evidence type="ECO:0000256" key="5">
    <source>
        <dbReference type="ARBA" id="ARBA00022679"/>
    </source>
</evidence>
<dbReference type="GO" id="GO:0098552">
    <property type="term" value="C:side of membrane"/>
    <property type="evidence" value="ECO:0007669"/>
    <property type="project" value="UniProtKB-KW"/>
</dbReference>
<dbReference type="EC" id="3.2.-.-" evidence="14"/>
<dbReference type="PANTHER" id="PTHR10963:SF22">
    <property type="entry name" value="GLYCOSIDASE CRH2-RELATED"/>
    <property type="match status" value="1"/>
</dbReference>
<dbReference type="OrthoDB" id="4781at2759"/>
<reference evidence="19" key="1">
    <citation type="submission" date="2016-02" db="EMBL/GenBank/DDBJ databases">
        <title>Comparative genomics of biotechnologically important yeasts.</title>
        <authorList>
            <consortium name="DOE Joint Genome Institute"/>
            <person name="Riley R."/>
            <person name="Haridas S."/>
            <person name="Wolfe K.H."/>
            <person name="Lopes M.R."/>
            <person name="Hittinger C.T."/>
            <person name="Goker M."/>
            <person name="Salamov A."/>
            <person name="Wisecaver J."/>
            <person name="Long T.M."/>
            <person name="Aerts A.L."/>
            <person name="Barry K."/>
            <person name="Choi C."/>
            <person name="Clum A."/>
            <person name="Coughlan A.Y."/>
            <person name="Deshpande S."/>
            <person name="Douglass A.P."/>
            <person name="Hanson S.J."/>
            <person name="Klenk H.-P."/>
            <person name="Labutti K."/>
            <person name="Lapidus A."/>
            <person name="Lindquist E."/>
            <person name="Lipzen A."/>
            <person name="Meier-Kolthoff J.P."/>
            <person name="Ohm R.A."/>
            <person name="Otillar R.P."/>
            <person name="Pangilinan J."/>
            <person name="Peng Y."/>
            <person name="Rokas A."/>
            <person name="Rosa C.A."/>
            <person name="Scheuner C."/>
            <person name="Sibirny A.A."/>
            <person name="Slot J.C."/>
            <person name="Stielow J.B."/>
            <person name="Sun H."/>
            <person name="Kurtzman C.P."/>
            <person name="Blackwell M."/>
            <person name="Jeffries T.W."/>
            <person name="Grigoriev I.V."/>
        </authorList>
    </citation>
    <scope>NUCLEOTIDE SEQUENCE [LARGE SCALE GENOMIC DNA]</scope>
    <source>
        <strain evidence="19">NRRL Y-17796</strain>
    </source>
</reference>
<dbReference type="PIRSF" id="PIRSF037299">
    <property type="entry name" value="Glycosidase_CRH1_prd"/>
    <property type="match status" value="1"/>
</dbReference>
<dbReference type="FunFam" id="2.60.120.200:FF:000159">
    <property type="entry name" value="Glycosidase"/>
    <property type="match status" value="1"/>
</dbReference>
<feature type="chain" id="PRO_5012904524" description="Crh-like protein" evidence="16">
    <location>
        <begin position="16"/>
        <end position="401"/>
    </location>
</feature>
<evidence type="ECO:0000313" key="19">
    <source>
        <dbReference type="Proteomes" id="UP000095023"/>
    </source>
</evidence>
<feature type="domain" description="GH16" evidence="17">
    <location>
        <begin position="54"/>
        <end position="283"/>
    </location>
</feature>
<dbReference type="InterPro" id="IPR000757">
    <property type="entry name" value="Beta-glucanase-like"/>
</dbReference>
<keyword evidence="3" id="KW-0336">GPI-anchor</keyword>
<dbReference type="InterPro" id="IPR013320">
    <property type="entry name" value="ConA-like_dom_sf"/>
</dbReference>
<sequence length="401" mass="43848">MYIPLLLALAGAVSAVSCDSNNKCPKDKPCCSQYGECGIGAYCLAGCDPISSFDLQACVPQPVCKNLKTTFNNLDLLASVSTYLGNASEYDWTYDGTPLVYDNDMLLTMPNNSVGTVISSTHYMWYGNVKATMKTSHDQGVVTAFILFSGVKDEIDFEFVGADLETAQTNYFFQGVLNYTNSMNISTTDTFSNFHTYELDWTEDRIEWRLDGQTYRTLNKADTYNATDDTYMYPQTPARVQLSIWPGGLSTNAPGTIEWAGGEINWNSQDMQEYGYYYATLSDVEITCYGPPSGTKSNGTTSYIYLSDSGLQEDVMITDLNTILGSWNATGDDMKEDLLSQSNAETTGDNIATARTTATGFVQDTDSNPSSSSSHSFAAKNTLSSYALIAAILAPLVIFVI</sequence>
<evidence type="ECO:0000256" key="14">
    <source>
        <dbReference type="PIRNR" id="PIRNR037299"/>
    </source>
</evidence>
<keyword evidence="8 14" id="KW-0472">Membrane</keyword>
<feature type="active site" description="Proton donor" evidence="15">
    <location>
        <position position="158"/>
    </location>
</feature>
<dbReference type="EMBL" id="KV453843">
    <property type="protein sequence ID" value="ODV88972.1"/>
    <property type="molecule type" value="Genomic_DNA"/>
</dbReference>
<dbReference type="GO" id="GO:0031505">
    <property type="term" value="P:fungal-type cell wall organization"/>
    <property type="evidence" value="ECO:0007669"/>
    <property type="project" value="TreeGrafter"/>
</dbReference>
<keyword evidence="7 14" id="KW-0378">Hydrolase</keyword>
<feature type="signal peptide" evidence="16">
    <location>
        <begin position="1"/>
        <end position="15"/>
    </location>
</feature>